<proteinExistence type="predicted"/>
<dbReference type="EMBL" id="MNLB01000001">
    <property type="protein sequence ID" value="PAC74488.1"/>
    <property type="molecule type" value="Genomic_DNA"/>
</dbReference>
<keyword evidence="1" id="KW-0472">Membrane</keyword>
<comment type="caution">
    <text evidence="2">The sequence shown here is derived from an EMBL/GenBank/DDBJ whole genome shotgun (WGS) entry which is preliminary data.</text>
</comment>
<reference evidence="2 3" key="1">
    <citation type="journal article" date="2017" name="ISME J.">
        <title>Unveiling bifidobacterial biogeography across the mammalian branch of the tree of life.</title>
        <authorList>
            <person name="Milani C."/>
            <person name="Mangifesta M."/>
            <person name="Mancabelli L."/>
            <person name="Lugli G.A."/>
            <person name="James K."/>
            <person name="Duranti S."/>
            <person name="Turroni F."/>
            <person name="Ferrario C."/>
            <person name="Ossiprandi M.C."/>
            <person name="van Sinderen D."/>
            <person name="Ventura M."/>
        </authorList>
    </citation>
    <scope>NUCLEOTIDE SEQUENCE [LARGE SCALE GENOMIC DNA]</scope>
    <source>
        <strain evidence="2 3">1E</strain>
    </source>
</reference>
<protein>
    <submittedName>
        <fullName evidence="2">Uncharacterized protein</fullName>
    </submittedName>
</protein>
<keyword evidence="1" id="KW-0812">Transmembrane</keyword>
<name>A0A267WPD6_BIFPS</name>
<organism evidence="2 3">
    <name type="scientific">Bifidobacterium pseudocatenulatum</name>
    <dbReference type="NCBI Taxonomy" id="28026"/>
    <lineage>
        <taxon>Bacteria</taxon>
        <taxon>Bacillati</taxon>
        <taxon>Actinomycetota</taxon>
        <taxon>Actinomycetes</taxon>
        <taxon>Bifidobacteriales</taxon>
        <taxon>Bifidobacteriaceae</taxon>
        <taxon>Bifidobacterium</taxon>
    </lineage>
</organism>
<dbReference type="Proteomes" id="UP000216789">
    <property type="component" value="Unassembled WGS sequence"/>
</dbReference>
<evidence type="ECO:0000313" key="2">
    <source>
        <dbReference type="EMBL" id="PAC74488.1"/>
    </source>
</evidence>
<sequence length="30" mass="3394">MLWWVDAAYVVGVVALFIVFDLIAKAVDRL</sequence>
<dbReference type="AlphaFoldDB" id="A0A267WPD6"/>
<evidence type="ECO:0000313" key="3">
    <source>
        <dbReference type="Proteomes" id="UP000216789"/>
    </source>
</evidence>
<keyword evidence="1" id="KW-1133">Transmembrane helix</keyword>
<evidence type="ECO:0000256" key="1">
    <source>
        <dbReference type="SAM" id="Phobius"/>
    </source>
</evidence>
<accession>A0A267WPD6</accession>
<gene>
    <name evidence="2" type="ORF">BPS1E_0353</name>
</gene>
<feature type="transmembrane region" description="Helical" evidence="1">
    <location>
        <begin position="6"/>
        <end position="24"/>
    </location>
</feature>